<evidence type="ECO:0000313" key="6">
    <source>
        <dbReference type="EMBL" id="MDC7225945.1"/>
    </source>
</evidence>
<feature type="transmembrane region" description="Helical" evidence="5">
    <location>
        <begin position="56"/>
        <end position="76"/>
    </location>
</feature>
<dbReference type="Pfam" id="PF02361">
    <property type="entry name" value="CbiQ"/>
    <property type="match status" value="1"/>
</dbReference>
<dbReference type="CDD" id="cd16914">
    <property type="entry name" value="EcfT"/>
    <property type="match status" value="1"/>
</dbReference>
<feature type="transmembrane region" description="Helical" evidence="5">
    <location>
        <begin position="222"/>
        <end position="241"/>
    </location>
</feature>
<evidence type="ECO:0000256" key="5">
    <source>
        <dbReference type="SAM" id="Phobius"/>
    </source>
</evidence>
<organism evidence="6 7">
    <name type="scientific">Candidatus Thalassospirochaeta sargassi</name>
    <dbReference type="NCBI Taxonomy" id="3119039"/>
    <lineage>
        <taxon>Bacteria</taxon>
        <taxon>Pseudomonadati</taxon>
        <taxon>Spirochaetota</taxon>
        <taxon>Spirochaetia</taxon>
        <taxon>Spirochaetales</taxon>
        <taxon>Spirochaetaceae</taxon>
        <taxon>Candidatus Thalassospirochaeta</taxon>
    </lineage>
</organism>
<evidence type="ECO:0000256" key="2">
    <source>
        <dbReference type="ARBA" id="ARBA00022692"/>
    </source>
</evidence>
<keyword evidence="2 5" id="KW-0812">Transmembrane</keyword>
<feature type="transmembrane region" description="Helical" evidence="5">
    <location>
        <begin position="15"/>
        <end position="44"/>
    </location>
</feature>
<name>A0AAJ1IEL5_9SPIO</name>
<gene>
    <name evidence="6" type="ORF">PQJ61_04175</name>
</gene>
<dbReference type="GO" id="GO:0005886">
    <property type="term" value="C:plasma membrane"/>
    <property type="evidence" value="ECO:0007669"/>
    <property type="project" value="UniProtKB-ARBA"/>
</dbReference>
<accession>A0AAJ1IEL5</accession>
<reference evidence="6 7" key="1">
    <citation type="submission" date="2022-12" db="EMBL/GenBank/DDBJ databases">
        <title>Metagenome assembled genome from gulf of manar.</title>
        <authorList>
            <person name="Kohli P."/>
            <person name="Pk S."/>
            <person name="Venkata Ramana C."/>
            <person name="Sasikala C."/>
        </authorList>
    </citation>
    <scope>NUCLEOTIDE SEQUENCE [LARGE SCALE GENOMIC DNA]</scope>
    <source>
        <strain evidence="6">JB008</strain>
    </source>
</reference>
<sequence length="255" mass="28557">MKTPVLNQFNPSGKLLINILFLISALLSSNIHTSMILLTTLILSGIFFRGFSLKQIPVLIPFSLFALSLIWMNGLWGQRPPGDNIQVFLGFEFSATGLRIGSLLAMRVIIIILSGLLFTMSSPAQELILSLMQQLSFPPGIAYALLSAMNLISDIKRDKISLDASYRIKKGKSLNIFKAIIPLLAINIRRCESISLAMEARGFCINGKRTYFRKVPWLKKDIAFIVIYLLLILTIFVISYLNGLYLGYASWNGYQ</sequence>
<evidence type="ECO:0000256" key="3">
    <source>
        <dbReference type="ARBA" id="ARBA00022989"/>
    </source>
</evidence>
<proteinExistence type="predicted"/>
<protein>
    <submittedName>
        <fullName evidence="6">Energy-coupling factor transporter transmembrane component T</fullName>
    </submittedName>
</protein>
<dbReference type="InterPro" id="IPR003339">
    <property type="entry name" value="ABC/ECF_trnsptr_transmembrane"/>
</dbReference>
<dbReference type="EMBL" id="JAQQAL010000010">
    <property type="protein sequence ID" value="MDC7225945.1"/>
    <property type="molecule type" value="Genomic_DNA"/>
</dbReference>
<feature type="transmembrane region" description="Helical" evidence="5">
    <location>
        <begin position="96"/>
        <end position="118"/>
    </location>
</feature>
<dbReference type="Proteomes" id="UP001221217">
    <property type="component" value="Unassembled WGS sequence"/>
</dbReference>
<keyword evidence="3 5" id="KW-1133">Transmembrane helix</keyword>
<comment type="caution">
    <text evidence="6">The sequence shown here is derived from an EMBL/GenBank/DDBJ whole genome shotgun (WGS) entry which is preliminary data.</text>
</comment>
<evidence type="ECO:0000256" key="1">
    <source>
        <dbReference type="ARBA" id="ARBA00004141"/>
    </source>
</evidence>
<dbReference type="AlphaFoldDB" id="A0AAJ1IEL5"/>
<keyword evidence="4 5" id="KW-0472">Membrane</keyword>
<comment type="subcellular location">
    <subcellularLocation>
        <location evidence="1">Membrane</location>
        <topology evidence="1">Multi-pass membrane protein</topology>
    </subcellularLocation>
</comment>
<evidence type="ECO:0000256" key="4">
    <source>
        <dbReference type="ARBA" id="ARBA00023136"/>
    </source>
</evidence>
<evidence type="ECO:0000313" key="7">
    <source>
        <dbReference type="Proteomes" id="UP001221217"/>
    </source>
</evidence>